<organism evidence="6 7">
    <name type="scientific">Trinickia fusca</name>
    <dbReference type="NCBI Taxonomy" id="2419777"/>
    <lineage>
        <taxon>Bacteria</taxon>
        <taxon>Pseudomonadati</taxon>
        <taxon>Pseudomonadota</taxon>
        <taxon>Betaproteobacteria</taxon>
        <taxon>Burkholderiales</taxon>
        <taxon>Burkholderiaceae</taxon>
        <taxon>Trinickia</taxon>
    </lineage>
</organism>
<dbReference type="NCBIfam" id="TIGR02337">
    <property type="entry name" value="HpaR"/>
    <property type="match status" value="1"/>
</dbReference>
<dbReference type="InterPro" id="IPR036390">
    <property type="entry name" value="WH_DNA-bd_sf"/>
</dbReference>
<dbReference type="PROSITE" id="PS01117">
    <property type="entry name" value="HTH_MARR_1"/>
    <property type="match status" value="1"/>
</dbReference>
<dbReference type="PANTHER" id="PTHR33164:SF13">
    <property type="entry name" value="4-HYDROXYPHENYLACETATE CATABOLISM PROTEIN"/>
    <property type="match status" value="1"/>
</dbReference>
<accession>A0A494XU85</accession>
<evidence type="ECO:0000313" key="6">
    <source>
        <dbReference type="EMBL" id="RKP52526.1"/>
    </source>
</evidence>
<dbReference type="AlphaFoldDB" id="A0A494XU85"/>
<dbReference type="InterPro" id="IPR036388">
    <property type="entry name" value="WH-like_DNA-bd_sf"/>
</dbReference>
<dbReference type="SUPFAM" id="SSF46785">
    <property type="entry name" value="Winged helix' DNA-binding domain"/>
    <property type="match status" value="1"/>
</dbReference>
<dbReference type="GO" id="GO:0003677">
    <property type="term" value="F:DNA binding"/>
    <property type="evidence" value="ECO:0007669"/>
    <property type="project" value="UniProtKB-KW"/>
</dbReference>
<evidence type="ECO:0000259" key="5">
    <source>
        <dbReference type="PROSITE" id="PS50995"/>
    </source>
</evidence>
<dbReference type="PANTHER" id="PTHR33164">
    <property type="entry name" value="TRANSCRIPTIONAL REGULATOR, MARR FAMILY"/>
    <property type="match status" value="1"/>
</dbReference>
<keyword evidence="7" id="KW-1185">Reference proteome</keyword>
<keyword evidence="3" id="KW-0804">Transcription</keyword>
<dbReference type="GO" id="GO:0006950">
    <property type="term" value="P:response to stress"/>
    <property type="evidence" value="ECO:0007669"/>
    <property type="project" value="TreeGrafter"/>
</dbReference>
<dbReference type="Proteomes" id="UP000280434">
    <property type="component" value="Unassembled WGS sequence"/>
</dbReference>
<dbReference type="Gene3D" id="1.10.10.10">
    <property type="entry name" value="Winged helix-like DNA-binding domain superfamily/Winged helix DNA-binding domain"/>
    <property type="match status" value="1"/>
</dbReference>
<dbReference type="GO" id="GO:0003700">
    <property type="term" value="F:DNA-binding transcription factor activity"/>
    <property type="evidence" value="ECO:0007669"/>
    <property type="project" value="InterPro"/>
</dbReference>
<dbReference type="InterPro" id="IPR000835">
    <property type="entry name" value="HTH_MarR-typ"/>
</dbReference>
<feature type="region of interest" description="Disordered" evidence="4">
    <location>
        <begin position="144"/>
        <end position="178"/>
    </location>
</feature>
<dbReference type="InterPro" id="IPR023187">
    <property type="entry name" value="Tscrpt_reg_MarR-type_CS"/>
</dbReference>
<dbReference type="SMART" id="SM00347">
    <property type="entry name" value="HTH_MARR"/>
    <property type="match status" value="1"/>
</dbReference>
<comment type="caution">
    <text evidence="6">The sequence shown here is derived from an EMBL/GenBank/DDBJ whole genome shotgun (WGS) entry which is preliminary data.</text>
</comment>
<dbReference type="Pfam" id="PF01047">
    <property type="entry name" value="MarR"/>
    <property type="match status" value="1"/>
</dbReference>
<evidence type="ECO:0000256" key="2">
    <source>
        <dbReference type="ARBA" id="ARBA00023125"/>
    </source>
</evidence>
<evidence type="ECO:0000256" key="1">
    <source>
        <dbReference type="ARBA" id="ARBA00023015"/>
    </source>
</evidence>
<proteinExistence type="predicted"/>
<dbReference type="EMBL" id="RBZV01000001">
    <property type="protein sequence ID" value="RKP52526.1"/>
    <property type="molecule type" value="Genomic_DNA"/>
</dbReference>
<keyword evidence="1" id="KW-0805">Transcription regulation</keyword>
<feature type="domain" description="HTH marR-type" evidence="5">
    <location>
        <begin position="7"/>
        <end position="141"/>
    </location>
</feature>
<dbReference type="InterPro" id="IPR012712">
    <property type="entry name" value="HpaR/FarR"/>
</dbReference>
<dbReference type="GO" id="GO:0045892">
    <property type="term" value="P:negative regulation of DNA-templated transcription"/>
    <property type="evidence" value="ECO:0007669"/>
    <property type="project" value="InterPro"/>
</dbReference>
<gene>
    <name evidence="6" type="primary">hpaR</name>
    <name evidence="6" type="ORF">D7S89_03185</name>
</gene>
<keyword evidence="2" id="KW-0238">DNA-binding</keyword>
<dbReference type="PROSITE" id="PS50995">
    <property type="entry name" value="HTH_MARR_2"/>
    <property type="match status" value="1"/>
</dbReference>
<dbReference type="OrthoDB" id="8588347at2"/>
<evidence type="ECO:0000256" key="3">
    <source>
        <dbReference type="ARBA" id="ARBA00023163"/>
    </source>
</evidence>
<feature type="compositionally biased region" description="Polar residues" evidence="4">
    <location>
        <begin position="168"/>
        <end position="178"/>
    </location>
</feature>
<name>A0A494XU85_9BURK</name>
<protein>
    <submittedName>
        <fullName evidence="6">Homoprotocatechuate degradation operon regulator HpaR</fullName>
    </submittedName>
</protein>
<dbReference type="InterPro" id="IPR039422">
    <property type="entry name" value="MarR/SlyA-like"/>
</dbReference>
<evidence type="ECO:0000256" key="4">
    <source>
        <dbReference type="SAM" id="MobiDB-lite"/>
    </source>
</evidence>
<sequence>MNRPFEHRNLAMLLLQARESLMGLFRPILKEFSLTEQQWRIIRTLGDAPRHELEAGQIAKQCCILSPSLTGVLERMERDGLIRRMRPLADQRKLIVSLTAKSLDLVAVIRPRIDAQYKQLEASLGPSVLGDLYSRLDRLIDAVPPAEDEVPAQQDAPPAKTSRRTRAKMSTSTEQEGY</sequence>
<reference evidence="6 7" key="1">
    <citation type="submission" date="2018-10" db="EMBL/GenBank/DDBJ databases">
        <title>Paraburkholderia sp. 7MK8-2, isolated from soil.</title>
        <authorList>
            <person name="Gao Z.-H."/>
            <person name="Qiu L.-H."/>
        </authorList>
    </citation>
    <scope>NUCLEOTIDE SEQUENCE [LARGE SCALE GENOMIC DNA]</scope>
    <source>
        <strain evidence="6 7">7MK8-2</strain>
    </source>
</reference>
<evidence type="ECO:0000313" key="7">
    <source>
        <dbReference type="Proteomes" id="UP000280434"/>
    </source>
</evidence>